<evidence type="ECO:0000259" key="1">
    <source>
        <dbReference type="Pfam" id="PF00586"/>
    </source>
</evidence>
<dbReference type="CDD" id="cd02192">
    <property type="entry name" value="PurM-like3"/>
    <property type="match status" value="1"/>
</dbReference>
<dbReference type="Pfam" id="PF02769">
    <property type="entry name" value="AIRS_C"/>
    <property type="match status" value="1"/>
</dbReference>
<protein>
    <submittedName>
        <fullName evidence="3">Selenophosphate synthetase-related</fullName>
    </submittedName>
</protein>
<dbReference type="SUPFAM" id="SSF55326">
    <property type="entry name" value="PurM N-terminal domain-like"/>
    <property type="match status" value="1"/>
</dbReference>
<dbReference type="Gene3D" id="3.30.1330.10">
    <property type="entry name" value="PurM-like, N-terminal domain"/>
    <property type="match status" value="1"/>
</dbReference>
<dbReference type="InterPro" id="IPR036676">
    <property type="entry name" value="PurM-like_C_sf"/>
</dbReference>
<reference evidence="3" key="1">
    <citation type="journal article" date="2015" name="Proc. Natl. Acad. Sci. U.S.A.">
        <title>Networks of energetic and metabolic interactions define dynamics in microbial communities.</title>
        <authorList>
            <person name="Embree M."/>
            <person name="Liu J.K."/>
            <person name="Al-Bassam M.M."/>
            <person name="Zengler K."/>
        </authorList>
    </citation>
    <scope>NUCLEOTIDE SEQUENCE</scope>
</reference>
<dbReference type="EMBL" id="LNQE01001265">
    <property type="protein sequence ID" value="KUG19680.1"/>
    <property type="molecule type" value="Genomic_DNA"/>
</dbReference>
<dbReference type="NCBIfam" id="TIGR03267">
    <property type="entry name" value="methan_mark_2"/>
    <property type="match status" value="1"/>
</dbReference>
<feature type="domain" description="PurM-like N-terminal" evidence="1">
    <location>
        <begin position="94"/>
        <end position="199"/>
    </location>
</feature>
<dbReference type="InterPro" id="IPR010918">
    <property type="entry name" value="PurM-like_C_dom"/>
</dbReference>
<dbReference type="GO" id="GO:0009030">
    <property type="term" value="F:thiamine-phosphate kinase activity"/>
    <property type="evidence" value="ECO:0007669"/>
    <property type="project" value="InterPro"/>
</dbReference>
<dbReference type="InterPro" id="IPR011413">
    <property type="entry name" value="UCP036540_AIR"/>
</dbReference>
<evidence type="ECO:0000313" key="3">
    <source>
        <dbReference type="EMBL" id="KUG19680.1"/>
    </source>
</evidence>
<dbReference type="PANTHER" id="PTHR30270:SF0">
    <property type="entry name" value="THIAMINE-MONOPHOSPHATE KINASE"/>
    <property type="match status" value="1"/>
</dbReference>
<dbReference type="Pfam" id="PF00586">
    <property type="entry name" value="AIRS"/>
    <property type="match status" value="1"/>
</dbReference>
<dbReference type="InterPro" id="IPR017668">
    <property type="entry name" value="Methan_mark_2"/>
</dbReference>
<accession>A0A0W8FFL2</accession>
<dbReference type="InterPro" id="IPR036921">
    <property type="entry name" value="PurM-like_N_sf"/>
</dbReference>
<sequence>MLSGDLPLIRGKSRRLPSEKSNQYPGAIKYIISDEAEYLKENWGNGVFVVRNCSTDMIAKAVREYEGVTRKHEIGGMIKALRLGDAQNIIAAFGEDAAVIQYHEDEALLLAADGIWSRLMEADPFWAGYCAVLVNIHDIAAMGAKPIAMVDILSFSDEQICREVTRGMATASIQFGVPIVGGHLHPDTPYSVVDVAILGSARMDQIIFSHTAEAGNQVVAAVDLQGRVHPSCALNWDSVTMKTAEQVRAQVDVLQELGRERLVTAGKDISNPGVIGTLGMLLEVSGKGAVIDLESIPRPDLRELGITFDLWVRMYPGMGFVFTVRDEHVTEVCRRFAGVGMTAAPIGRVNDTRNLTIRFEGEETDVFDLGRDGIMRLFADSGDLCP</sequence>
<dbReference type="InterPro" id="IPR016188">
    <property type="entry name" value="PurM-like_N"/>
</dbReference>
<proteinExistence type="predicted"/>
<dbReference type="InterPro" id="IPR006283">
    <property type="entry name" value="ThiL-like"/>
</dbReference>
<comment type="caution">
    <text evidence="3">The sequence shown here is derived from an EMBL/GenBank/DDBJ whole genome shotgun (WGS) entry which is preliminary data.</text>
</comment>
<dbReference type="AlphaFoldDB" id="A0A0W8FFL2"/>
<name>A0A0W8FFL2_9ZZZZ</name>
<dbReference type="PANTHER" id="PTHR30270">
    <property type="entry name" value="THIAMINE-MONOPHOSPHATE KINASE"/>
    <property type="match status" value="1"/>
</dbReference>
<feature type="domain" description="PurM-like C-terminal" evidence="2">
    <location>
        <begin position="236"/>
        <end position="358"/>
    </location>
</feature>
<dbReference type="GO" id="GO:0009228">
    <property type="term" value="P:thiamine biosynthetic process"/>
    <property type="evidence" value="ECO:0007669"/>
    <property type="project" value="InterPro"/>
</dbReference>
<dbReference type="Gene3D" id="3.90.650.10">
    <property type="entry name" value="PurM-like C-terminal domain"/>
    <property type="match status" value="1"/>
</dbReference>
<gene>
    <name evidence="3" type="ORF">ASZ90_010597</name>
</gene>
<dbReference type="SUPFAM" id="SSF56042">
    <property type="entry name" value="PurM C-terminal domain-like"/>
    <property type="match status" value="1"/>
</dbReference>
<organism evidence="3">
    <name type="scientific">hydrocarbon metagenome</name>
    <dbReference type="NCBI Taxonomy" id="938273"/>
    <lineage>
        <taxon>unclassified sequences</taxon>
        <taxon>metagenomes</taxon>
        <taxon>ecological metagenomes</taxon>
    </lineage>
</organism>
<evidence type="ECO:0000259" key="2">
    <source>
        <dbReference type="Pfam" id="PF02769"/>
    </source>
</evidence>